<dbReference type="RefSeq" id="WP_021803471.1">
    <property type="nucleotide sequence ID" value="NZ_KI273145.1"/>
</dbReference>
<proteinExistence type="predicted"/>
<evidence type="ECO:0000256" key="3">
    <source>
        <dbReference type="ARBA" id="ARBA00022989"/>
    </source>
</evidence>
<keyword evidence="4 5" id="KW-0472">Membrane</keyword>
<dbReference type="AlphaFoldDB" id="U2N0J0"/>
<dbReference type="PATRIC" id="fig|1294142.3.peg.3677"/>
<dbReference type="InterPro" id="IPR007318">
    <property type="entry name" value="Phopholipid_MeTrfase"/>
</dbReference>
<protein>
    <submittedName>
        <fullName evidence="6">Isoprenylcysteine carboxyl methyltransferase</fullName>
    </submittedName>
</protein>
<keyword evidence="2 5" id="KW-0812">Transmembrane</keyword>
<dbReference type="EMBL" id="APJA01000022">
    <property type="protein sequence ID" value="ERK29012.1"/>
    <property type="molecule type" value="Genomic_DNA"/>
</dbReference>
<evidence type="ECO:0000256" key="5">
    <source>
        <dbReference type="SAM" id="Phobius"/>
    </source>
</evidence>
<feature type="transmembrane region" description="Helical" evidence="5">
    <location>
        <begin position="203"/>
        <end position="221"/>
    </location>
</feature>
<keyword evidence="6" id="KW-0489">Methyltransferase</keyword>
<gene>
    <name evidence="6" type="ORF">CINTURNW_3524</name>
</gene>
<dbReference type="PANTHER" id="PTHR12714:SF9">
    <property type="entry name" value="PROTEIN-S-ISOPRENYLCYSTEINE O-METHYLTRANSFERASE"/>
    <property type="match status" value="1"/>
</dbReference>
<dbReference type="GO" id="GO:0012505">
    <property type="term" value="C:endomembrane system"/>
    <property type="evidence" value="ECO:0007669"/>
    <property type="project" value="UniProtKB-SubCell"/>
</dbReference>
<dbReference type="Gene3D" id="1.20.120.1630">
    <property type="match status" value="1"/>
</dbReference>
<reference evidence="6 7" key="1">
    <citation type="journal article" date="2013" name="Genome Announc.">
        <title>Draft Genome Sequence of the Hydrogen- and Ethanol-Producing Bacterium Clostridium intestinale Strain URNW.</title>
        <authorList>
            <person name="Lal S."/>
            <person name="Ramachandran U."/>
            <person name="Zhang X."/>
            <person name="Sparling R."/>
            <person name="Levin D.B."/>
        </authorList>
    </citation>
    <scope>NUCLEOTIDE SEQUENCE [LARGE SCALE GENOMIC DNA]</scope>
    <source>
        <strain evidence="6 7">URNW</strain>
    </source>
</reference>
<feature type="transmembrane region" description="Helical" evidence="5">
    <location>
        <begin position="79"/>
        <end position="101"/>
    </location>
</feature>
<feature type="transmembrane region" description="Helical" evidence="5">
    <location>
        <begin position="123"/>
        <end position="156"/>
    </location>
</feature>
<dbReference type="Pfam" id="PF04191">
    <property type="entry name" value="PEMT"/>
    <property type="match status" value="1"/>
</dbReference>
<evidence type="ECO:0000256" key="2">
    <source>
        <dbReference type="ARBA" id="ARBA00022692"/>
    </source>
</evidence>
<organism evidence="6 7">
    <name type="scientific">Clostridium intestinale URNW</name>
    <dbReference type="NCBI Taxonomy" id="1294142"/>
    <lineage>
        <taxon>Bacteria</taxon>
        <taxon>Bacillati</taxon>
        <taxon>Bacillota</taxon>
        <taxon>Clostridia</taxon>
        <taxon>Eubacteriales</taxon>
        <taxon>Clostridiaceae</taxon>
        <taxon>Clostridium</taxon>
    </lineage>
</organism>
<dbReference type="PANTHER" id="PTHR12714">
    <property type="entry name" value="PROTEIN-S ISOPRENYLCYSTEINE O-METHYLTRANSFERASE"/>
    <property type="match status" value="1"/>
</dbReference>
<dbReference type="GO" id="GO:0008168">
    <property type="term" value="F:methyltransferase activity"/>
    <property type="evidence" value="ECO:0007669"/>
    <property type="project" value="UniProtKB-KW"/>
</dbReference>
<evidence type="ECO:0000256" key="4">
    <source>
        <dbReference type="ARBA" id="ARBA00023136"/>
    </source>
</evidence>
<evidence type="ECO:0000313" key="7">
    <source>
        <dbReference type="Proteomes" id="UP000016721"/>
    </source>
</evidence>
<dbReference type="Proteomes" id="UP000016721">
    <property type="component" value="Unassembled WGS sequence"/>
</dbReference>
<dbReference type="STRING" id="1294142.CINTURNW_3524"/>
<dbReference type="eggNOG" id="COG2020">
    <property type="taxonomic scope" value="Bacteria"/>
</dbReference>
<feature type="transmembrane region" description="Helical" evidence="5">
    <location>
        <begin position="12"/>
        <end position="30"/>
    </location>
</feature>
<keyword evidence="6" id="KW-0808">Transferase</keyword>
<sequence>MKTKNNLIKGTFWGAALFYFLIAFEFFYMAGPFAAYFYSVYAPALNFFNDIPILSWLNSFFLPHAVRETSSIIINSHEVIGAILAIGGFIAFSIGACQVYYNKLTKKGVVTGGIYNFVRHPQYISFIICSLGLLILWPRYIVLIMFITMIFAYYMLAKIEERECIAKFGQSYIDYKNRTNMFLPFSLNPFPKFKFPKTIRKKIMILASIYLAVLLISIGLAKGLQILSINSLYSVYTENSADISVCELSDKKINSIMEIIRSDSKVVSILSDFDESTQYVNYILPTEWFAAEIPMKGLKLGQGHLSPGDYDTNLFKIIITKVIIKGNNVVPSTNFLNNIYRRDAIAEIWINFSEQKVTQILDMPENIRYDGVPVAVY</sequence>
<comment type="subcellular location">
    <subcellularLocation>
        <location evidence="1">Endomembrane system</location>
        <topology evidence="1">Multi-pass membrane protein</topology>
    </subcellularLocation>
</comment>
<dbReference type="GO" id="GO:0032259">
    <property type="term" value="P:methylation"/>
    <property type="evidence" value="ECO:0007669"/>
    <property type="project" value="UniProtKB-KW"/>
</dbReference>
<feature type="transmembrane region" description="Helical" evidence="5">
    <location>
        <begin position="36"/>
        <end position="58"/>
    </location>
</feature>
<evidence type="ECO:0000256" key="1">
    <source>
        <dbReference type="ARBA" id="ARBA00004127"/>
    </source>
</evidence>
<keyword evidence="3 5" id="KW-1133">Transmembrane helix</keyword>
<dbReference type="HOGENOM" id="CLU_733000_0_0_9"/>
<comment type="caution">
    <text evidence="6">The sequence shown here is derived from an EMBL/GenBank/DDBJ whole genome shotgun (WGS) entry which is preliminary data.</text>
</comment>
<evidence type="ECO:0000313" key="6">
    <source>
        <dbReference type="EMBL" id="ERK29012.1"/>
    </source>
</evidence>
<keyword evidence="7" id="KW-1185">Reference proteome</keyword>
<accession>U2N0J0</accession>
<name>U2N0J0_9CLOT</name>